<dbReference type="Proteomes" id="UP000039865">
    <property type="component" value="Unassembled WGS sequence"/>
</dbReference>
<feature type="domain" description="PARP catalytic" evidence="2">
    <location>
        <begin position="40"/>
        <end position="77"/>
    </location>
</feature>
<keyword evidence="1" id="KW-0812">Transmembrane</keyword>
<organism evidence="3 4">
    <name type="scientific">Stylonychia lemnae</name>
    <name type="common">Ciliate</name>
    <dbReference type="NCBI Taxonomy" id="5949"/>
    <lineage>
        <taxon>Eukaryota</taxon>
        <taxon>Sar</taxon>
        <taxon>Alveolata</taxon>
        <taxon>Ciliophora</taxon>
        <taxon>Intramacronucleata</taxon>
        <taxon>Spirotrichea</taxon>
        <taxon>Stichotrichia</taxon>
        <taxon>Sporadotrichida</taxon>
        <taxon>Oxytrichidae</taxon>
        <taxon>Stylonychinae</taxon>
        <taxon>Stylonychia</taxon>
    </lineage>
</organism>
<evidence type="ECO:0000259" key="2">
    <source>
        <dbReference type="Pfam" id="PF00644"/>
    </source>
</evidence>
<dbReference type="OrthoDB" id="425894at2759"/>
<proteinExistence type="predicted"/>
<dbReference type="Pfam" id="PF00644">
    <property type="entry name" value="PARP"/>
    <property type="match status" value="1"/>
</dbReference>
<dbReference type="InterPro" id="IPR012317">
    <property type="entry name" value="Poly(ADP-ribose)pol_cat_dom"/>
</dbReference>
<evidence type="ECO:0000313" key="3">
    <source>
        <dbReference type="EMBL" id="CDW80360.1"/>
    </source>
</evidence>
<reference evidence="3 4" key="1">
    <citation type="submission" date="2014-06" db="EMBL/GenBank/DDBJ databases">
        <authorList>
            <person name="Swart Estienne"/>
        </authorList>
    </citation>
    <scope>NUCLEOTIDE SEQUENCE [LARGE SCALE GENOMIC DNA]</scope>
    <source>
        <strain evidence="3 4">130c</strain>
    </source>
</reference>
<dbReference type="Gene3D" id="3.90.228.10">
    <property type="match status" value="1"/>
</dbReference>
<dbReference type="AlphaFoldDB" id="A0A078ADQ2"/>
<dbReference type="EMBL" id="CCKQ01008896">
    <property type="protein sequence ID" value="CDW80360.1"/>
    <property type="molecule type" value="Genomic_DNA"/>
</dbReference>
<evidence type="ECO:0000313" key="4">
    <source>
        <dbReference type="Proteomes" id="UP000039865"/>
    </source>
</evidence>
<evidence type="ECO:0000256" key="1">
    <source>
        <dbReference type="SAM" id="Phobius"/>
    </source>
</evidence>
<dbReference type="GO" id="GO:0003950">
    <property type="term" value="F:NAD+ poly-ADP-ribosyltransferase activity"/>
    <property type="evidence" value="ECO:0007669"/>
    <property type="project" value="InterPro"/>
</dbReference>
<dbReference type="InParanoid" id="A0A078ADQ2"/>
<sequence>MNQLQASCRISECKKNHALHYCNICENKNSDHLPRNCPHGIEVFHGTAVQNIPSILENGLQPSTNGTLGRGIYFAKGIEALQISVHRGDGSGFAVFKCKVNPKYCKTSVHPQWQGVTNSEFQEWCLQDCSKYAFVGLFLIQSIVKGVMVVGLMQML</sequence>
<feature type="transmembrane region" description="Helical" evidence="1">
    <location>
        <begin position="132"/>
        <end position="153"/>
    </location>
</feature>
<keyword evidence="1" id="KW-0472">Membrane</keyword>
<name>A0A078ADQ2_STYLE</name>
<protein>
    <submittedName>
        <fullName evidence="3">Gig2-like protein</fullName>
    </submittedName>
</protein>
<dbReference type="SUPFAM" id="SSF56399">
    <property type="entry name" value="ADP-ribosylation"/>
    <property type="match status" value="1"/>
</dbReference>
<keyword evidence="4" id="KW-1185">Reference proteome</keyword>
<gene>
    <name evidence="3" type="primary">Contig16178.g17240</name>
    <name evidence="3" type="ORF">STYLEM_9358</name>
</gene>
<accession>A0A078ADQ2</accession>
<keyword evidence="1" id="KW-1133">Transmembrane helix</keyword>